<gene>
    <name evidence="2" type="ORF">ABH992_002352</name>
</gene>
<dbReference type="EMBL" id="JBGBZN010000002">
    <property type="protein sequence ID" value="MEY9469953.1"/>
    <property type="molecule type" value="Genomic_DNA"/>
</dbReference>
<proteinExistence type="predicted"/>
<feature type="transmembrane region" description="Helical" evidence="1">
    <location>
        <begin position="30"/>
        <end position="48"/>
    </location>
</feature>
<accession>A0ABV4GDF8</accession>
<evidence type="ECO:0000313" key="2">
    <source>
        <dbReference type="EMBL" id="MEY9469953.1"/>
    </source>
</evidence>
<comment type="caution">
    <text evidence="2">The sequence shown here is derived from an EMBL/GenBank/DDBJ whole genome shotgun (WGS) entry which is preliminary data.</text>
</comment>
<keyword evidence="1" id="KW-1133">Transmembrane helix</keyword>
<protein>
    <submittedName>
        <fullName evidence="2">Uncharacterized protein</fullName>
    </submittedName>
</protein>
<keyword evidence="1" id="KW-0472">Membrane</keyword>
<name>A0ABV4GDF8_9BRAD</name>
<dbReference type="Proteomes" id="UP001565474">
    <property type="component" value="Unassembled WGS sequence"/>
</dbReference>
<organism evidence="2 3">
    <name type="scientific">Bradyrhizobium yuanmingense</name>
    <dbReference type="NCBI Taxonomy" id="108015"/>
    <lineage>
        <taxon>Bacteria</taxon>
        <taxon>Pseudomonadati</taxon>
        <taxon>Pseudomonadota</taxon>
        <taxon>Alphaproteobacteria</taxon>
        <taxon>Hyphomicrobiales</taxon>
        <taxon>Nitrobacteraceae</taxon>
        <taxon>Bradyrhizobium</taxon>
    </lineage>
</organism>
<sequence length="76" mass="8502">MSPFSIRSTLMLVLVLGGTSSTYVFLGLDLIMVLIALGLAGLLYVPFAKRYGWGNEGRLTRHLSRPAFEDERRRSN</sequence>
<evidence type="ECO:0000256" key="1">
    <source>
        <dbReference type="SAM" id="Phobius"/>
    </source>
</evidence>
<keyword evidence="3" id="KW-1185">Reference proteome</keyword>
<reference evidence="2 3" key="1">
    <citation type="submission" date="2024-07" db="EMBL/GenBank/DDBJ databases">
        <title>Genomic Encyclopedia of Type Strains, Phase V (KMG-V): Genome sequencing to study the core and pangenomes of soil and plant-associated prokaryotes.</title>
        <authorList>
            <person name="Whitman W."/>
        </authorList>
    </citation>
    <scope>NUCLEOTIDE SEQUENCE [LARGE SCALE GENOMIC DNA]</scope>
    <source>
        <strain evidence="2 3">USDA 222</strain>
    </source>
</reference>
<keyword evidence="1" id="KW-0812">Transmembrane</keyword>
<evidence type="ECO:0000313" key="3">
    <source>
        <dbReference type="Proteomes" id="UP001565474"/>
    </source>
</evidence>